<dbReference type="RefSeq" id="WP_099002641.1">
    <property type="nucleotide sequence ID" value="NZ_CP077158.1"/>
</dbReference>
<protein>
    <submittedName>
        <fullName evidence="1">Uncharacterized protein</fullName>
    </submittedName>
</protein>
<evidence type="ECO:0000313" key="2">
    <source>
        <dbReference type="Proteomes" id="UP000223525"/>
    </source>
</evidence>
<evidence type="ECO:0000313" key="1">
    <source>
        <dbReference type="EMBL" id="PHH99072.1"/>
    </source>
</evidence>
<comment type="caution">
    <text evidence="1">The sequence shown here is derived from an EMBL/GenBank/DDBJ whole genome shotgun (WGS) entry which is preliminary data.</text>
</comment>
<dbReference type="AlphaFoldDB" id="A0A2C6B477"/>
<dbReference type="EMBL" id="NIRK01000001">
    <property type="protein sequence ID" value="PHH99072.1"/>
    <property type="molecule type" value="Genomic_DNA"/>
</dbReference>
<accession>A0A2C6B477</accession>
<dbReference type="Proteomes" id="UP000223525">
    <property type="component" value="Unassembled WGS sequence"/>
</dbReference>
<reference evidence="1 2" key="1">
    <citation type="submission" date="2017-06" db="EMBL/GenBank/DDBJ databases">
        <title>Draft genome sequence of Fusobacterium nucleatum subsp. polymorphum KCOM 1248 (=ChDC F113).</title>
        <authorList>
            <person name="Kook J.-K."/>
            <person name="Park S.-N."/>
            <person name="Lim Y.K."/>
            <person name="Roh H."/>
        </authorList>
    </citation>
    <scope>NUCLEOTIDE SEQUENCE [LARGE SCALE GENOMIC DNA]</scope>
    <source>
        <strain evidence="2">KCOM 1248 (ChDC F113)</strain>
    </source>
</reference>
<name>A0A2C6B477_FUSNP</name>
<gene>
    <name evidence="1" type="ORF">CA836_04750</name>
</gene>
<proteinExistence type="predicted"/>
<sequence length="234" mass="27238">MFKNNFIKGEIIIKKILEKLKNIKYILSLTLLFLSLGRALFSKTTSKVQEEYKKAHKTATYNDGKGRLTTRPKNTLLSETLTVDISYDIIVKKINMKKLDDELFDKFIDPIMLSINVSDSSHGHYLTLFDFLKDFEKETMLVNNRVTAKIEKKHGSRTFVNIIYSFFDGRYAEGFVTFEFEIKKNGKKTFVESWGAKVEVGDRTFEWYDIVKSLDFGTFYDDYNEAHMEAAGFK</sequence>
<organism evidence="1 2">
    <name type="scientific">Fusobacterium nucleatum subsp. polymorphum</name>
    <name type="common">Fusobacterium polymorphum</name>
    <dbReference type="NCBI Taxonomy" id="76857"/>
    <lineage>
        <taxon>Bacteria</taxon>
        <taxon>Fusobacteriati</taxon>
        <taxon>Fusobacteriota</taxon>
        <taxon>Fusobacteriia</taxon>
        <taxon>Fusobacteriales</taxon>
        <taxon>Fusobacteriaceae</taxon>
        <taxon>Fusobacterium</taxon>
    </lineage>
</organism>